<dbReference type="Pfam" id="PF13408">
    <property type="entry name" value="Zn_ribbon_recom"/>
    <property type="match status" value="1"/>
</dbReference>
<evidence type="ECO:0000313" key="5">
    <source>
        <dbReference type="Proteomes" id="UP001596413"/>
    </source>
</evidence>
<dbReference type="SUPFAM" id="SSF53041">
    <property type="entry name" value="Resolvase-like"/>
    <property type="match status" value="1"/>
</dbReference>
<evidence type="ECO:0000256" key="2">
    <source>
        <dbReference type="ARBA" id="ARBA00023172"/>
    </source>
</evidence>
<dbReference type="InterPro" id="IPR025161">
    <property type="entry name" value="IS402-like_dom"/>
</dbReference>
<name>A0ABW2GMB8_9ACTN</name>
<dbReference type="PANTHER" id="PTHR30461">
    <property type="entry name" value="DNA-INVERTASE FROM LAMBDOID PROPHAGE"/>
    <property type="match status" value="1"/>
</dbReference>
<dbReference type="Pfam" id="PF13340">
    <property type="entry name" value="DUF4096"/>
    <property type="match status" value="1"/>
</dbReference>
<dbReference type="CDD" id="cd00338">
    <property type="entry name" value="Ser_Recombinase"/>
    <property type="match status" value="1"/>
</dbReference>
<dbReference type="Gene3D" id="3.40.50.1390">
    <property type="entry name" value="Resolvase, N-terminal catalytic domain"/>
    <property type="match status" value="1"/>
</dbReference>
<dbReference type="InterPro" id="IPR036162">
    <property type="entry name" value="Resolvase-like_N_sf"/>
</dbReference>
<reference evidence="5" key="1">
    <citation type="journal article" date="2019" name="Int. J. Syst. Evol. Microbiol.">
        <title>The Global Catalogue of Microorganisms (GCM) 10K type strain sequencing project: providing services to taxonomists for standard genome sequencing and annotation.</title>
        <authorList>
            <consortium name="The Broad Institute Genomics Platform"/>
            <consortium name="The Broad Institute Genome Sequencing Center for Infectious Disease"/>
            <person name="Wu L."/>
            <person name="Ma J."/>
        </authorList>
    </citation>
    <scope>NUCLEOTIDE SEQUENCE [LARGE SCALE GENOMIC DNA]</scope>
    <source>
        <strain evidence="5">CGMCC 1.13681</strain>
    </source>
</reference>
<dbReference type="Gene3D" id="3.90.1750.20">
    <property type="entry name" value="Putative Large Serine Recombinase, Chain B, Domain 2"/>
    <property type="match status" value="1"/>
</dbReference>
<dbReference type="RefSeq" id="WP_386417603.1">
    <property type="nucleotide sequence ID" value="NZ_JBHSZO010000040.1"/>
</dbReference>
<evidence type="ECO:0000256" key="1">
    <source>
        <dbReference type="ARBA" id="ARBA00023125"/>
    </source>
</evidence>
<keyword evidence="5" id="KW-1185">Reference proteome</keyword>
<comment type="caution">
    <text evidence="4">The sequence shown here is derived from an EMBL/GenBank/DDBJ whole genome shotgun (WGS) entry which is preliminary data.</text>
</comment>
<dbReference type="InterPro" id="IPR025827">
    <property type="entry name" value="Zn_ribbon_recom_dom"/>
</dbReference>
<dbReference type="SMART" id="SM00857">
    <property type="entry name" value="Resolvase"/>
    <property type="match status" value="1"/>
</dbReference>
<evidence type="ECO:0000313" key="4">
    <source>
        <dbReference type="EMBL" id="MFC7220727.1"/>
    </source>
</evidence>
<proteinExistence type="predicted"/>
<dbReference type="PANTHER" id="PTHR30461:SF2">
    <property type="entry name" value="SERINE RECOMBINASE PINE-RELATED"/>
    <property type="match status" value="1"/>
</dbReference>
<sequence>MPIVARSRLHAAAPITVARYRRVSTTDQLNGFGLEVQDAVCNDWLTRNPQATVYGDYVDQAVSGALESRPGMDRLVADADEGRFNRILIPSVDRVGRTIRAAYNWAWQMGDIGIHFISVKEGIDTSADGGWQSFAQYVRLAEMEWRRIKERVVAGKEFKIGYGGWPGGPAPYGYRIAIDENGGIGRRKKMSVLVSDNREAMTLSMAIGFVVDDGMNFTEAAGKLNKCGFLTRSGVPWTAANLRSRLHHESLHGGYVLYRKAKRDKSPGTTLCDDGVPVHSDQVRIGVPRIVTAERAEALATAMSEIGFQNGRGRNRVYPLTGRIQGHCGLVFTGSNQGSEANRGYRCQGLVPKRDKGTGQKGMSCAEPYFNADEIEKAVWDELGALLKDEVHLHATVNEWVLSRSGDKARYAARVQDLERKMGRQELLILTEVPKYLQAGMDPAVAAAATRKLRDELGEMEEQRKIAKEWLDNYKESEGRARNLAALVTGIEGRSGGMTLEEMKQVFDMFDIRVTFGDVTHLQKPGVQCQVTAWHWDNGMLVPPDPTDEQWQAVVAAVNPLLPAKHFTGKYDIREQFKGMLYRLRHGLSWADMPDIWGSVGAVRERQLTWWKRGAWSVAMEVLNAKERGVPAYRRPTLPQLFVTGRFRGGIAP</sequence>
<dbReference type="InterPro" id="IPR006119">
    <property type="entry name" value="Resolv_N"/>
</dbReference>
<keyword evidence="2" id="KW-0233">DNA recombination</keyword>
<dbReference type="EMBL" id="JBHSZO010000040">
    <property type="protein sequence ID" value="MFC7220727.1"/>
    <property type="molecule type" value="Genomic_DNA"/>
</dbReference>
<evidence type="ECO:0000259" key="3">
    <source>
        <dbReference type="PROSITE" id="PS51736"/>
    </source>
</evidence>
<dbReference type="Pfam" id="PF00239">
    <property type="entry name" value="Resolvase"/>
    <property type="match status" value="1"/>
</dbReference>
<gene>
    <name evidence="4" type="ORF">ACFQLX_21575</name>
</gene>
<organism evidence="4 5">
    <name type="scientific">Streptomyces polyrhachis</name>
    <dbReference type="NCBI Taxonomy" id="1282885"/>
    <lineage>
        <taxon>Bacteria</taxon>
        <taxon>Bacillati</taxon>
        <taxon>Actinomycetota</taxon>
        <taxon>Actinomycetes</taxon>
        <taxon>Kitasatosporales</taxon>
        <taxon>Streptomycetaceae</taxon>
        <taxon>Streptomyces</taxon>
    </lineage>
</organism>
<dbReference type="Proteomes" id="UP001596413">
    <property type="component" value="Unassembled WGS sequence"/>
</dbReference>
<feature type="domain" description="Resolvase/invertase-type recombinase catalytic" evidence="3">
    <location>
        <begin position="16"/>
        <end position="163"/>
    </location>
</feature>
<accession>A0ABW2GMB8</accession>
<dbReference type="PROSITE" id="PS51736">
    <property type="entry name" value="RECOMBINASES_3"/>
    <property type="match status" value="1"/>
</dbReference>
<keyword evidence="1" id="KW-0238">DNA-binding</keyword>
<dbReference type="InterPro" id="IPR050639">
    <property type="entry name" value="SSR_resolvase"/>
</dbReference>
<protein>
    <submittedName>
        <fullName evidence="4">Recombinase family protein</fullName>
    </submittedName>
</protein>
<dbReference type="InterPro" id="IPR038109">
    <property type="entry name" value="DNA_bind_recomb_sf"/>
</dbReference>